<proteinExistence type="inferred from homology"/>
<dbReference type="EC" id="3.1.26.4" evidence="3"/>
<dbReference type="SUPFAM" id="SSF53098">
    <property type="entry name" value="Ribonuclease H-like"/>
    <property type="match status" value="1"/>
</dbReference>
<accession>A0A439CT31</accession>
<gene>
    <name evidence="10" type="ORF">EKO27_g9780</name>
</gene>
<dbReference type="STRING" id="363999.A0A439CT31"/>
<dbReference type="Pfam" id="PF00075">
    <property type="entry name" value="RNase_H"/>
    <property type="match status" value="1"/>
</dbReference>
<dbReference type="Proteomes" id="UP000286045">
    <property type="component" value="Unassembled WGS sequence"/>
</dbReference>
<evidence type="ECO:0000256" key="6">
    <source>
        <dbReference type="ARBA" id="ARBA00022759"/>
    </source>
</evidence>
<evidence type="ECO:0000313" key="11">
    <source>
        <dbReference type="Proteomes" id="UP000286045"/>
    </source>
</evidence>
<dbReference type="InterPro" id="IPR002156">
    <property type="entry name" value="RNaseH_domain"/>
</dbReference>
<dbReference type="GO" id="GO:0043137">
    <property type="term" value="P:DNA replication, removal of RNA primer"/>
    <property type="evidence" value="ECO:0007669"/>
    <property type="project" value="TreeGrafter"/>
</dbReference>
<dbReference type="EMBL" id="RYZI01000453">
    <property type="protein sequence ID" value="RWA05325.1"/>
    <property type="molecule type" value="Genomic_DNA"/>
</dbReference>
<comment type="similarity">
    <text evidence="2">Belongs to the RNase H family.</text>
</comment>
<evidence type="ECO:0000256" key="8">
    <source>
        <dbReference type="SAM" id="MobiDB-lite"/>
    </source>
</evidence>
<evidence type="ECO:0000256" key="2">
    <source>
        <dbReference type="ARBA" id="ARBA00005300"/>
    </source>
</evidence>
<dbReference type="GO" id="GO:0003676">
    <property type="term" value="F:nucleic acid binding"/>
    <property type="evidence" value="ECO:0007669"/>
    <property type="project" value="InterPro"/>
</dbReference>
<sequence>MPKRYRSEEHELTGEYEHSIEPRHGPHKAGSPGGTCSRFPSRHFMVEDASCGADNLEIDGFNTFTHARCPWASTAPCRCGRHSLHIDSLIVAVDGACPGNGTPHATKSAGGVFFARGSPENLAFRVADKPGYPHTSQRAELSAAIVAIKISEKYIYNGGQWDCEDCPTPCAVAHLVIKSDSAYLVNGMTAHVEKWRQNGWRTAKGTEVKNRDLWTKLDDRVRSLYANTGVAIDFWLVPRDQNREADNLANFGLEIPGK</sequence>
<name>A0A439CT31_9PEZI</name>
<comment type="catalytic activity">
    <reaction evidence="1">
        <text>Endonucleolytic cleavage to 5'-phosphomonoester.</text>
        <dbReference type="EC" id="3.1.26.4"/>
    </reaction>
</comment>
<feature type="domain" description="RNase H type-1" evidence="9">
    <location>
        <begin position="85"/>
        <end position="254"/>
    </location>
</feature>
<keyword evidence="11" id="KW-1185">Reference proteome</keyword>
<evidence type="ECO:0000256" key="1">
    <source>
        <dbReference type="ARBA" id="ARBA00000077"/>
    </source>
</evidence>
<protein>
    <recommendedName>
        <fullName evidence="3">ribonuclease H</fullName>
        <ecNumber evidence="3">3.1.26.4</ecNumber>
    </recommendedName>
</protein>
<evidence type="ECO:0000259" key="9">
    <source>
        <dbReference type="PROSITE" id="PS50879"/>
    </source>
</evidence>
<feature type="compositionally biased region" description="Basic and acidic residues" evidence="8">
    <location>
        <begin position="1"/>
        <end position="24"/>
    </location>
</feature>
<dbReference type="CDD" id="cd13934">
    <property type="entry name" value="RNase_H_Dikarya_like"/>
    <property type="match status" value="1"/>
</dbReference>
<keyword evidence="4" id="KW-0540">Nuclease</keyword>
<keyword evidence="7" id="KW-0378">Hydrolase</keyword>
<feature type="region of interest" description="Disordered" evidence="8">
    <location>
        <begin position="1"/>
        <end position="36"/>
    </location>
</feature>
<dbReference type="Gene3D" id="3.30.420.10">
    <property type="entry name" value="Ribonuclease H-like superfamily/Ribonuclease H"/>
    <property type="match status" value="1"/>
</dbReference>
<evidence type="ECO:0000256" key="4">
    <source>
        <dbReference type="ARBA" id="ARBA00022722"/>
    </source>
</evidence>
<dbReference type="PANTHER" id="PTHR10642">
    <property type="entry name" value="RIBONUCLEASE H1"/>
    <property type="match status" value="1"/>
</dbReference>
<dbReference type="GO" id="GO:0046872">
    <property type="term" value="F:metal ion binding"/>
    <property type="evidence" value="ECO:0007669"/>
    <property type="project" value="UniProtKB-KW"/>
</dbReference>
<evidence type="ECO:0000256" key="3">
    <source>
        <dbReference type="ARBA" id="ARBA00012180"/>
    </source>
</evidence>
<dbReference type="PROSITE" id="PS50879">
    <property type="entry name" value="RNASE_H_1"/>
    <property type="match status" value="1"/>
</dbReference>
<comment type="caution">
    <text evidence="10">The sequence shown here is derived from an EMBL/GenBank/DDBJ whole genome shotgun (WGS) entry which is preliminary data.</text>
</comment>
<dbReference type="AlphaFoldDB" id="A0A439CT31"/>
<organism evidence="10 11">
    <name type="scientific">Xylaria grammica</name>
    <dbReference type="NCBI Taxonomy" id="363999"/>
    <lineage>
        <taxon>Eukaryota</taxon>
        <taxon>Fungi</taxon>
        <taxon>Dikarya</taxon>
        <taxon>Ascomycota</taxon>
        <taxon>Pezizomycotina</taxon>
        <taxon>Sordariomycetes</taxon>
        <taxon>Xylariomycetidae</taxon>
        <taxon>Xylariales</taxon>
        <taxon>Xylariaceae</taxon>
        <taxon>Xylaria</taxon>
    </lineage>
</organism>
<keyword evidence="5" id="KW-0479">Metal-binding</keyword>
<evidence type="ECO:0000256" key="7">
    <source>
        <dbReference type="ARBA" id="ARBA00022801"/>
    </source>
</evidence>
<dbReference type="InterPro" id="IPR050092">
    <property type="entry name" value="RNase_H"/>
</dbReference>
<evidence type="ECO:0000256" key="5">
    <source>
        <dbReference type="ARBA" id="ARBA00022723"/>
    </source>
</evidence>
<evidence type="ECO:0000313" key="10">
    <source>
        <dbReference type="EMBL" id="RWA05325.1"/>
    </source>
</evidence>
<reference evidence="10 11" key="1">
    <citation type="submission" date="2018-12" db="EMBL/GenBank/DDBJ databases">
        <title>Draft genome sequence of Xylaria grammica IHI A82.</title>
        <authorList>
            <person name="Buettner E."/>
            <person name="Kellner H."/>
        </authorList>
    </citation>
    <scope>NUCLEOTIDE SEQUENCE [LARGE SCALE GENOMIC DNA]</scope>
    <source>
        <strain evidence="10 11">IHI A82</strain>
    </source>
</reference>
<dbReference type="PANTHER" id="PTHR10642:SF26">
    <property type="entry name" value="RIBONUCLEASE H1"/>
    <property type="match status" value="1"/>
</dbReference>
<dbReference type="GO" id="GO:0004523">
    <property type="term" value="F:RNA-DNA hybrid ribonuclease activity"/>
    <property type="evidence" value="ECO:0007669"/>
    <property type="project" value="UniProtKB-EC"/>
</dbReference>
<dbReference type="InterPro" id="IPR012337">
    <property type="entry name" value="RNaseH-like_sf"/>
</dbReference>
<dbReference type="InterPro" id="IPR036397">
    <property type="entry name" value="RNaseH_sf"/>
</dbReference>
<keyword evidence="6" id="KW-0255">Endonuclease</keyword>